<dbReference type="OrthoDB" id="8162253at2"/>
<sequence>MKISLAKAFVAAASLASFSLVFDSKARADGWGCQVILCLSNPGGPTQHAECRPPIRKLWDRLAKGRSIPSCSGAGFHSSRPGYDPYSCNEGYKLIGSFGAGGRHATCVSTSFQPVGNRFCSSGRDNHAGKRGSVLSPRWRRVGGRFQCMAQIITRPNLRRRPHYIDVTIEGVGKQRVWY</sequence>
<keyword evidence="2" id="KW-1185">Reference proteome</keyword>
<dbReference type="AlphaFoldDB" id="A0A368K368"/>
<protein>
    <submittedName>
        <fullName evidence="1">Uncharacterized protein</fullName>
    </submittedName>
</protein>
<dbReference type="EMBL" id="QOZG01000006">
    <property type="protein sequence ID" value="RCS22842.1"/>
    <property type="molecule type" value="Genomic_DNA"/>
</dbReference>
<evidence type="ECO:0000313" key="1">
    <source>
        <dbReference type="EMBL" id="RCS22842.1"/>
    </source>
</evidence>
<name>A0A368K368_9HYPH</name>
<proteinExistence type="predicted"/>
<comment type="caution">
    <text evidence="1">The sequence shown here is derived from an EMBL/GenBank/DDBJ whole genome shotgun (WGS) entry which is preliminary data.</text>
</comment>
<reference evidence="1 2" key="1">
    <citation type="submission" date="2018-07" db="EMBL/GenBank/DDBJ databases">
        <title>The draft genome of Phyllobacterium salinisoli.</title>
        <authorList>
            <person name="Liu L."/>
            <person name="Li L."/>
            <person name="Zhang X."/>
            <person name="Liang L."/>
        </authorList>
    </citation>
    <scope>NUCLEOTIDE SEQUENCE [LARGE SCALE GENOMIC DNA]</scope>
    <source>
        <strain evidence="1 2">LLAN61</strain>
    </source>
</reference>
<accession>A0A368K368</accession>
<dbReference type="RefSeq" id="WP_114441384.1">
    <property type="nucleotide sequence ID" value="NZ_QOZG01000006.1"/>
</dbReference>
<gene>
    <name evidence="1" type="ORF">DUT91_15190</name>
</gene>
<dbReference type="Proteomes" id="UP000253420">
    <property type="component" value="Unassembled WGS sequence"/>
</dbReference>
<organism evidence="1 2">
    <name type="scientific">Phyllobacterium salinisoli</name>
    <dbReference type="NCBI Taxonomy" id="1899321"/>
    <lineage>
        <taxon>Bacteria</taxon>
        <taxon>Pseudomonadati</taxon>
        <taxon>Pseudomonadota</taxon>
        <taxon>Alphaproteobacteria</taxon>
        <taxon>Hyphomicrobiales</taxon>
        <taxon>Phyllobacteriaceae</taxon>
        <taxon>Phyllobacterium</taxon>
    </lineage>
</organism>
<evidence type="ECO:0000313" key="2">
    <source>
        <dbReference type="Proteomes" id="UP000253420"/>
    </source>
</evidence>